<feature type="transmembrane region" description="Helical" evidence="1">
    <location>
        <begin position="134"/>
        <end position="154"/>
    </location>
</feature>
<keyword evidence="3" id="KW-1185">Reference proteome</keyword>
<feature type="transmembrane region" description="Helical" evidence="1">
    <location>
        <begin position="104"/>
        <end position="122"/>
    </location>
</feature>
<comment type="caution">
    <text evidence="2">The sequence shown here is derived from an EMBL/GenBank/DDBJ whole genome shotgun (WGS) entry which is preliminary data.</text>
</comment>
<protein>
    <recommendedName>
        <fullName evidence="4">Integral membrane protein</fullName>
    </recommendedName>
</protein>
<feature type="transmembrane region" description="Helical" evidence="1">
    <location>
        <begin position="46"/>
        <end position="67"/>
    </location>
</feature>
<feature type="transmembrane region" description="Helical" evidence="1">
    <location>
        <begin position="193"/>
        <end position="213"/>
    </location>
</feature>
<sequence length="294" mass="30235">MSWGLAGALVASLCYGVATVFQAMGARKVERADGVDPRLLMRVLGSLPFLLGTAMDAFGLVFNLYALRQLPLFEVQGIVNTNLAVTAVAAGLLLHIRLTRQDKFAVISVVLGLILLGLAAGPEGTGTFTDTGRWVLLAVSIALAAAALVLGNVYKNAHPAVLGTVAGFLFGVFGLAVRILPSVEPVKLLTDPAAYAAVIASITGFLFFTTALQRGSVNATAAALVVGETAVPALIGLTLLGDSARPGYGVVGVFGFLLAVGGALALARFAEIPADDEGDGPGHDKHEHIVLTHD</sequence>
<evidence type="ECO:0000313" key="2">
    <source>
        <dbReference type="EMBL" id="MBR7839320.1"/>
    </source>
</evidence>
<feature type="transmembrane region" description="Helical" evidence="1">
    <location>
        <begin position="79"/>
        <end position="98"/>
    </location>
</feature>
<proteinExistence type="predicted"/>
<dbReference type="EMBL" id="JAGSOG010000421">
    <property type="protein sequence ID" value="MBR7839320.1"/>
    <property type="molecule type" value="Genomic_DNA"/>
</dbReference>
<dbReference type="InterPro" id="IPR037185">
    <property type="entry name" value="EmrE-like"/>
</dbReference>
<accession>A0A941EWV4</accession>
<dbReference type="RefSeq" id="WP_212533757.1">
    <property type="nucleotide sequence ID" value="NZ_JAGSOG010000421.1"/>
</dbReference>
<reference evidence="2" key="1">
    <citation type="submission" date="2021-04" db="EMBL/GenBank/DDBJ databases">
        <title>Genome based classification of Actinospica acidithermotolerans sp. nov., an actinobacterium isolated from an Indonesian hot spring.</title>
        <authorList>
            <person name="Kusuma A.B."/>
            <person name="Putra K.E."/>
            <person name="Nafisah S."/>
            <person name="Loh J."/>
            <person name="Nouioui I."/>
            <person name="Goodfellow M."/>
        </authorList>
    </citation>
    <scope>NUCLEOTIDE SEQUENCE</scope>
    <source>
        <strain evidence="2">CSCA 57</strain>
    </source>
</reference>
<dbReference type="PANTHER" id="PTHR40761">
    <property type="entry name" value="CONSERVED INTEGRAL MEMBRANE ALANINE VALINE AND LEUCINE RICH PROTEIN-RELATED"/>
    <property type="match status" value="1"/>
</dbReference>
<name>A0A941EWV4_9ACTN</name>
<keyword evidence="1" id="KW-1133">Transmembrane helix</keyword>
<dbReference type="Proteomes" id="UP000675781">
    <property type="component" value="Unassembled WGS sequence"/>
</dbReference>
<dbReference type="SUPFAM" id="SSF103481">
    <property type="entry name" value="Multidrug resistance efflux transporter EmrE"/>
    <property type="match status" value="1"/>
</dbReference>
<dbReference type="AlphaFoldDB" id="A0A941EWV4"/>
<feature type="transmembrane region" description="Helical" evidence="1">
    <location>
        <begin position="219"/>
        <end position="240"/>
    </location>
</feature>
<feature type="transmembrane region" description="Helical" evidence="1">
    <location>
        <begin position="247"/>
        <end position="267"/>
    </location>
</feature>
<feature type="transmembrane region" description="Helical" evidence="1">
    <location>
        <begin position="160"/>
        <end position="181"/>
    </location>
</feature>
<organism evidence="2 3">
    <name type="scientific">Actinospica durhamensis</name>
    <dbReference type="NCBI Taxonomy" id="1508375"/>
    <lineage>
        <taxon>Bacteria</taxon>
        <taxon>Bacillati</taxon>
        <taxon>Actinomycetota</taxon>
        <taxon>Actinomycetes</taxon>
        <taxon>Catenulisporales</taxon>
        <taxon>Actinospicaceae</taxon>
        <taxon>Actinospica</taxon>
    </lineage>
</organism>
<evidence type="ECO:0008006" key="4">
    <source>
        <dbReference type="Google" id="ProtNLM"/>
    </source>
</evidence>
<keyword evidence="1" id="KW-0472">Membrane</keyword>
<evidence type="ECO:0000256" key="1">
    <source>
        <dbReference type="SAM" id="Phobius"/>
    </source>
</evidence>
<keyword evidence="1" id="KW-0812">Transmembrane</keyword>
<gene>
    <name evidence="2" type="ORF">KDL01_39030</name>
</gene>
<dbReference type="PANTHER" id="PTHR40761:SF1">
    <property type="entry name" value="CONSERVED INTEGRAL MEMBRANE ALANINE VALINE AND LEUCINE RICH PROTEIN-RELATED"/>
    <property type="match status" value="1"/>
</dbReference>
<evidence type="ECO:0000313" key="3">
    <source>
        <dbReference type="Proteomes" id="UP000675781"/>
    </source>
</evidence>